<dbReference type="Gene3D" id="1.25.40.10">
    <property type="entry name" value="Tetratricopeptide repeat domain"/>
    <property type="match status" value="2"/>
</dbReference>
<dbReference type="Proteomes" id="UP001652660">
    <property type="component" value="Chromosome 5c"/>
</dbReference>
<evidence type="ECO:0000256" key="2">
    <source>
        <dbReference type="ARBA" id="ARBA00022737"/>
    </source>
</evidence>
<dbReference type="PANTHER" id="PTHR45717:SF10">
    <property type="entry name" value="OS10G0501000 PROTEIN"/>
    <property type="match status" value="1"/>
</dbReference>
<evidence type="ECO:0000256" key="3">
    <source>
        <dbReference type="PROSITE-ProRule" id="PRU00708"/>
    </source>
</evidence>
<evidence type="ECO:0000313" key="5">
    <source>
        <dbReference type="RefSeq" id="XP_071906214.1"/>
    </source>
</evidence>
<organism evidence="4 5">
    <name type="scientific">Coffea arabica</name>
    <name type="common">Arabian coffee</name>
    <dbReference type="NCBI Taxonomy" id="13443"/>
    <lineage>
        <taxon>Eukaryota</taxon>
        <taxon>Viridiplantae</taxon>
        <taxon>Streptophyta</taxon>
        <taxon>Embryophyta</taxon>
        <taxon>Tracheophyta</taxon>
        <taxon>Spermatophyta</taxon>
        <taxon>Magnoliopsida</taxon>
        <taxon>eudicotyledons</taxon>
        <taxon>Gunneridae</taxon>
        <taxon>Pentapetalae</taxon>
        <taxon>asterids</taxon>
        <taxon>lamiids</taxon>
        <taxon>Gentianales</taxon>
        <taxon>Rubiaceae</taxon>
        <taxon>Ixoroideae</taxon>
        <taxon>Gardenieae complex</taxon>
        <taxon>Bertiereae - Coffeeae clade</taxon>
        <taxon>Coffeeae</taxon>
        <taxon>Coffea</taxon>
    </lineage>
</organism>
<dbReference type="SUPFAM" id="SSF48452">
    <property type="entry name" value="TPR-like"/>
    <property type="match status" value="1"/>
</dbReference>
<sequence>MINSFKNLLNFCKKSHYNWNEASGFFSFSTKTSVSPSPNTLFKRILPAGDPQVSIVPILDQWVREGRPVHQSELKTIFKILRKNRRYTHALQACLLGYARKISSNWSPMSAETFGSIAHFSFFFQLSKWMVDSSNLSPEDVAVRLDLISKVHGLQEAENYFCNVPDSLKTFKVYGSLLNCYAKKKLVEQAEAIMRVMGRFGCNMKLSYCIMLNLYSKLGKREKFEKLVRQMEQEGITFDKPAYCILLNAYALNSDIEAMEKLLKKMEDDLLVNVNWNACVTAAKGYLGANLQDKASDMLKKAEKLIRGSNRGLAYQILLSMYASLGDKDEVTRIWHLYKKRGNMTNNGYFHMISSLIWLDDIDEAEKIFQEWESVNTSYDFRIPNTLINAYTKKGLLQRAEEFINRAINCGRKIPASTWDYLATGYYKDNQMEKAVDAMKNAIFSWKGTSWTLNRTTLTACLEYLKEKGDAEKEKFDRLLADQGIVLEQVSRLHESRSPRTGIFFELDENDEEMDSSFSGSD</sequence>
<keyword evidence="2" id="KW-0677">Repeat</keyword>
<dbReference type="GeneID" id="113689505"/>
<reference evidence="5" key="1">
    <citation type="submission" date="2025-08" db="UniProtKB">
        <authorList>
            <consortium name="RefSeq"/>
        </authorList>
    </citation>
    <scope>IDENTIFICATION</scope>
    <source>
        <tissue evidence="5">Leaves</tissue>
    </source>
</reference>
<dbReference type="InterPro" id="IPR011990">
    <property type="entry name" value="TPR-like_helical_dom_sf"/>
</dbReference>
<proteinExistence type="inferred from homology"/>
<evidence type="ECO:0000256" key="1">
    <source>
        <dbReference type="ARBA" id="ARBA00007626"/>
    </source>
</evidence>
<keyword evidence="4" id="KW-1185">Reference proteome</keyword>
<gene>
    <name evidence="5" type="primary">LOC113689505</name>
</gene>
<dbReference type="RefSeq" id="XP_071906214.1">
    <property type="nucleotide sequence ID" value="XM_072050113.1"/>
</dbReference>
<dbReference type="Pfam" id="PF13812">
    <property type="entry name" value="PPR_3"/>
    <property type="match status" value="1"/>
</dbReference>
<accession>A0ABM4UG09</accession>
<name>A0ABM4UG09_COFAR</name>
<dbReference type="PANTHER" id="PTHR45717">
    <property type="entry name" value="OS12G0527900 PROTEIN"/>
    <property type="match status" value="1"/>
</dbReference>
<dbReference type="InterPro" id="IPR002885">
    <property type="entry name" value="PPR_rpt"/>
</dbReference>
<dbReference type="Pfam" id="PF01535">
    <property type="entry name" value="PPR"/>
    <property type="match status" value="3"/>
</dbReference>
<feature type="repeat" description="PPR" evidence="3">
    <location>
        <begin position="170"/>
        <end position="204"/>
    </location>
</feature>
<comment type="similarity">
    <text evidence="1">Belongs to the PPR family. P subfamily.</text>
</comment>
<evidence type="ECO:0000313" key="4">
    <source>
        <dbReference type="Proteomes" id="UP001652660"/>
    </source>
</evidence>
<dbReference type="NCBIfam" id="TIGR00756">
    <property type="entry name" value="PPR"/>
    <property type="match status" value="3"/>
</dbReference>
<dbReference type="PROSITE" id="PS51375">
    <property type="entry name" value="PPR"/>
    <property type="match status" value="1"/>
</dbReference>
<protein>
    <submittedName>
        <fullName evidence="5">Pentatricopeptide repeat-containing protein At2g20710, mitochondrial-like</fullName>
    </submittedName>
</protein>